<protein>
    <submittedName>
        <fullName evidence="1">Uncharacterized protein</fullName>
    </submittedName>
</protein>
<organism evidence="1 2">
    <name type="scientific">Tritrichomonas musculus</name>
    <dbReference type="NCBI Taxonomy" id="1915356"/>
    <lineage>
        <taxon>Eukaryota</taxon>
        <taxon>Metamonada</taxon>
        <taxon>Parabasalia</taxon>
        <taxon>Tritrichomonadida</taxon>
        <taxon>Tritrichomonadidae</taxon>
        <taxon>Tritrichomonas</taxon>
    </lineage>
</organism>
<keyword evidence="2" id="KW-1185">Reference proteome</keyword>
<dbReference type="Proteomes" id="UP001470230">
    <property type="component" value="Unassembled WGS sequence"/>
</dbReference>
<dbReference type="EMBL" id="JAPFFF010000432">
    <property type="protein sequence ID" value="KAK8834316.1"/>
    <property type="molecule type" value="Genomic_DNA"/>
</dbReference>
<proteinExistence type="predicted"/>
<gene>
    <name evidence="1" type="ORF">M9Y10_031699</name>
</gene>
<reference evidence="1 2" key="1">
    <citation type="submission" date="2024-04" db="EMBL/GenBank/DDBJ databases">
        <title>Tritrichomonas musculus Genome.</title>
        <authorList>
            <person name="Alves-Ferreira E."/>
            <person name="Grigg M."/>
            <person name="Lorenzi H."/>
            <person name="Galac M."/>
        </authorList>
    </citation>
    <scope>NUCLEOTIDE SEQUENCE [LARGE SCALE GENOMIC DNA]</scope>
    <source>
        <strain evidence="1 2">EAF2021</strain>
    </source>
</reference>
<name>A0ABR2GKW9_9EUKA</name>
<evidence type="ECO:0000313" key="2">
    <source>
        <dbReference type="Proteomes" id="UP001470230"/>
    </source>
</evidence>
<sequence>MKYWDFINCYNMNSLGVYLGIKGFGTANIKSKPDVPHLFFIDGLEKEYLVSSSNNFSLQNMLQVGYIYHLESDEQMITSLELLSDEKDCILSGTIDSISNGALSIDLKPISIDQSVKIYKINEHPGGCYVTEDELHEGDTVKIVLNNRKPQTIFKTFISKVYNPPIKGTPGLLTLKNFLMTALTPVGTTLYVFGGGWNWQDANSSNQAMHIGIPQTWVDFFNAHDANYAFKNTDDPAKSYYMYRDIIQYYYCGLDCSAFVGWCIYNLVENKSSSVSNSAGYGCHSTMSAKILANKGWGTWTRDLSDGFKPGDIFSIEGHVWISLGTCDDGSILLVHSSPSVSRVGQPGAGVQISAVNPKDTGNDCEAYKLASRYMSKYYPEWSRRYEAFLNDYERYTTVPLKNKNAGKFTWDVTGEKLLSDEEGFFKMKPKDILANLFGEL</sequence>
<accession>A0ABR2GKW9</accession>
<evidence type="ECO:0000313" key="1">
    <source>
        <dbReference type="EMBL" id="KAK8834316.1"/>
    </source>
</evidence>
<comment type="caution">
    <text evidence="1">The sequence shown here is derived from an EMBL/GenBank/DDBJ whole genome shotgun (WGS) entry which is preliminary data.</text>
</comment>